<dbReference type="GO" id="GO:0046872">
    <property type="term" value="F:metal ion binding"/>
    <property type="evidence" value="ECO:0007669"/>
    <property type="project" value="UniProtKB-KW"/>
</dbReference>
<keyword evidence="4" id="KW-0862">Zinc</keyword>
<dbReference type="GO" id="GO:0016787">
    <property type="term" value="F:hydrolase activity"/>
    <property type="evidence" value="ECO:0007669"/>
    <property type="project" value="UniProtKB-KW"/>
</dbReference>
<evidence type="ECO:0000313" key="7">
    <source>
        <dbReference type="Proteomes" id="UP000027180"/>
    </source>
</evidence>
<proteinExistence type="inferred from homology"/>
<dbReference type="InterPro" id="IPR051013">
    <property type="entry name" value="MBL_superfamily_lactonases"/>
</dbReference>
<comment type="similarity">
    <text evidence="1">Belongs to the metallo-beta-lactamase superfamily.</text>
</comment>
<feature type="domain" description="Metallo-beta-lactamase" evidence="5">
    <location>
        <begin position="62"/>
        <end position="276"/>
    </location>
</feature>
<dbReference type="Pfam" id="PF00753">
    <property type="entry name" value="Lactamase_B"/>
    <property type="match status" value="1"/>
</dbReference>
<accession>A0A060HYJ5</accession>
<name>A0A060HYJ5_RHIET</name>
<dbReference type="InterPro" id="IPR001279">
    <property type="entry name" value="Metallo-B-lactamas"/>
</dbReference>
<evidence type="ECO:0000259" key="5">
    <source>
        <dbReference type="SMART" id="SM00849"/>
    </source>
</evidence>
<organism evidence="6 7">
    <name type="scientific">Rhizobium etli bv. mimosae str. IE4771</name>
    <dbReference type="NCBI Taxonomy" id="1432050"/>
    <lineage>
        <taxon>Bacteria</taxon>
        <taxon>Pseudomonadati</taxon>
        <taxon>Pseudomonadota</taxon>
        <taxon>Alphaproteobacteria</taxon>
        <taxon>Hyphomicrobiales</taxon>
        <taxon>Rhizobiaceae</taxon>
        <taxon>Rhizobium/Agrobacterium group</taxon>
        <taxon>Rhizobium</taxon>
    </lineage>
</organism>
<dbReference type="Gene3D" id="3.60.15.10">
    <property type="entry name" value="Ribonuclease Z/Hydroxyacylglutathione hydrolase-like"/>
    <property type="match status" value="1"/>
</dbReference>
<dbReference type="OrthoDB" id="9773738at2"/>
<evidence type="ECO:0000256" key="1">
    <source>
        <dbReference type="ARBA" id="ARBA00007749"/>
    </source>
</evidence>
<dbReference type="SMART" id="SM00849">
    <property type="entry name" value="Lactamase_B"/>
    <property type="match status" value="1"/>
</dbReference>
<dbReference type="RefSeq" id="WP_038687965.1">
    <property type="nucleotide sequence ID" value="NZ_CP006986.1"/>
</dbReference>
<dbReference type="SUPFAM" id="SSF56281">
    <property type="entry name" value="Metallo-hydrolase/oxidoreductase"/>
    <property type="match status" value="1"/>
</dbReference>
<keyword evidence="3 6" id="KW-0378">Hydrolase</keyword>
<evidence type="ECO:0000256" key="3">
    <source>
        <dbReference type="ARBA" id="ARBA00022801"/>
    </source>
</evidence>
<sequence>MSDLGKEYRIAGVTVRKVQEQYLHDVPPSFLYPTAGSEEIKAVEPRLSAVDMEEGRDALVVSIHSWLVITPDHVILIDTGSGNDKERPRNSGFHRQTIPFLDRLRQAGVEPEDVDFVINTHLHVDHSGWNTVLQDGRWIPTFKNARYVFPRAEQEYYASTASHNDVNIPSLGVYEDSVRPVIEAGLADFIDSAGGPFLDRFIFLPTPGHSIGHMSVMLEADNEAAIFAGDVMHHPIQVEQPDLNTVFCEFLDQAAQSRRRVLELAADNRAMYFSTHFPGSSAGYVTRDGEKFRWSYV</sequence>
<protein>
    <submittedName>
        <fullName evidence="6">Metallo-beta-lactamase family hydrolase protein</fullName>
    </submittedName>
</protein>
<dbReference type="Proteomes" id="UP000027180">
    <property type="component" value="Chromosome"/>
</dbReference>
<evidence type="ECO:0000256" key="4">
    <source>
        <dbReference type="ARBA" id="ARBA00022833"/>
    </source>
</evidence>
<dbReference type="CDD" id="cd16277">
    <property type="entry name" value="metallo-hydrolase-like_MBL-fold"/>
    <property type="match status" value="1"/>
</dbReference>
<dbReference type="AlphaFoldDB" id="A0A060HYJ5"/>
<reference evidence="6 7" key="1">
    <citation type="submission" date="2013-12" db="EMBL/GenBank/DDBJ databases">
        <title>Complete genome sequence of Rhizobium etli bv. mimosae IE4771.</title>
        <authorList>
            <person name="Bustos P."/>
            <person name="Santamaria R.I."/>
            <person name="Lozano L."/>
            <person name="Ormeno-Orrillo E."/>
            <person name="Rogel M.A."/>
            <person name="Romero D."/>
            <person name="Cevallos M.A."/>
            <person name="Martinez-Romero E."/>
            <person name="Gonzalez V."/>
        </authorList>
    </citation>
    <scope>NUCLEOTIDE SEQUENCE [LARGE SCALE GENOMIC DNA]</scope>
    <source>
        <strain evidence="6 7">IE4771</strain>
    </source>
</reference>
<dbReference type="KEGG" id="rei:IE4771_CH01477"/>
<keyword evidence="2" id="KW-0479">Metal-binding</keyword>
<gene>
    <name evidence="6" type="ORF">IE4771_CH01477</name>
</gene>
<evidence type="ECO:0000256" key="2">
    <source>
        <dbReference type="ARBA" id="ARBA00022723"/>
    </source>
</evidence>
<evidence type="ECO:0000313" key="6">
    <source>
        <dbReference type="EMBL" id="AIC26622.1"/>
    </source>
</evidence>
<dbReference type="PANTHER" id="PTHR42978:SF6">
    <property type="entry name" value="QUORUM-QUENCHING LACTONASE YTNP-RELATED"/>
    <property type="match status" value="1"/>
</dbReference>
<dbReference type="EMBL" id="CP006986">
    <property type="protein sequence ID" value="AIC26622.1"/>
    <property type="molecule type" value="Genomic_DNA"/>
</dbReference>
<dbReference type="HOGENOM" id="CLU_056519_1_1_5"/>
<dbReference type="PANTHER" id="PTHR42978">
    <property type="entry name" value="QUORUM-QUENCHING LACTONASE YTNP-RELATED-RELATED"/>
    <property type="match status" value="1"/>
</dbReference>
<dbReference type="InterPro" id="IPR036866">
    <property type="entry name" value="RibonucZ/Hydroxyglut_hydro"/>
</dbReference>